<evidence type="ECO:0000256" key="1">
    <source>
        <dbReference type="ARBA" id="ARBA00001946"/>
    </source>
</evidence>
<name>A0ABU3NSD8_9FIRM</name>
<dbReference type="InterPro" id="IPR005907">
    <property type="entry name" value="G1P_thy_trans_s"/>
</dbReference>
<evidence type="ECO:0000256" key="4">
    <source>
        <dbReference type="ARBA" id="ARBA00017654"/>
    </source>
</evidence>
<dbReference type="SUPFAM" id="SSF53448">
    <property type="entry name" value="Nucleotide-diphospho-sugar transferases"/>
    <property type="match status" value="1"/>
</dbReference>
<dbReference type="InterPro" id="IPR029044">
    <property type="entry name" value="Nucleotide-diphossugar_trans"/>
</dbReference>
<evidence type="ECO:0000259" key="12">
    <source>
        <dbReference type="Pfam" id="PF00483"/>
    </source>
</evidence>
<organism evidence="13 14">
    <name type="scientific">Anaeroselena agilis</name>
    <dbReference type="NCBI Taxonomy" id="3063788"/>
    <lineage>
        <taxon>Bacteria</taxon>
        <taxon>Bacillati</taxon>
        <taxon>Bacillota</taxon>
        <taxon>Negativicutes</taxon>
        <taxon>Acetonemataceae</taxon>
        <taxon>Anaeroselena</taxon>
    </lineage>
</organism>
<protein>
    <recommendedName>
        <fullName evidence="4">Glucose-1-phosphate thymidylyltransferase</fullName>
        <ecNumber evidence="3">2.7.7.24</ecNumber>
    </recommendedName>
    <alternativeName>
        <fullName evidence="10">dTDP-glucose pyrophosphorylase</fullName>
    </alternativeName>
    <alternativeName>
        <fullName evidence="9">dTDP-glucose synthase</fullName>
    </alternativeName>
</protein>
<evidence type="ECO:0000256" key="9">
    <source>
        <dbReference type="ARBA" id="ARBA00032492"/>
    </source>
</evidence>
<gene>
    <name evidence="13" type="ORF">Q4T40_00560</name>
</gene>
<proteinExistence type="inferred from homology"/>
<comment type="caution">
    <text evidence="13">The sequence shown here is derived from an EMBL/GenBank/DDBJ whole genome shotgun (WGS) entry which is preliminary data.</text>
</comment>
<evidence type="ECO:0000256" key="7">
    <source>
        <dbReference type="ARBA" id="ARBA00022723"/>
    </source>
</evidence>
<keyword evidence="7" id="KW-0479">Metal-binding</keyword>
<dbReference type="InterPro" id="IPR005835">
    <property type="entry name" value="NTP_transferase_dom"/>
</dbReference>
<dbReference type="Gene3D" id="3.90.550.10">
    <property type="entry name" value="Spore Coat Polysaccharide Biosynthesis Protein SpsA, Chain A"/>
    <property type="match status" value="1"/>
</dbReference>
<comment type="similarity">
    <text evidence="2">Belongs to the glucose-1-phosphate thymidylyltransferase family.</text>
</comment>
<evidence type="ECO:0000313" key="13">
    <source>
        <dbReference type="EMBL" id="MDT8899738.1"/>
    </source>
</evidence>
<evidence type="ECO:0000256" key="11">
    <source>
        <dbReference type="ARBA" id="ARBA00049336"/>
    </source>
</evidence>
<keyword evidence="5" id="KW-0808">Transferase</keyword>
<evidence type="ECO:0000256" key="5">
    <source>
        <dbReference type="ARBA" id="ARBA00022679"/>
    </source>
</evidence>
<dbReference type="Pfam" id="PF00483">
    <property type="entry name" value="NTP_transferase"/>
    <property type="match status" value="1"/>
</dbReference>
<feature type="domain" description="Nucleotidyl transferase" evidence="12">
    <location>
        <begin position="2"/>
        <end position="234"/>
    </location>
</feature>
<dbReference type="RefSeq" id="WP_413778306.1">
    <property type="nucleotide sequence ID" value="NZ_JAUOZS010000001.1"/>
</dbReference>
<evidence type="ECO:0000256" key="8">
    <source>
        <dbReference type="ARBA" id="ARBA00022842"/>
    </source>
</evidence>
<dbReference type="PANTHER" id="PTHR43532:SF1">
    <property type="entry name" value="GLUCOSE-1-PHOSPHATE THYMIDYLYLTRANSFERASE 1"/>
    <property type="match status" value="1"/>
</dbReference>
<keyword evidence="8" id="KW-0460">Magnesium</keyword>
<evidence type="ECO:0000256" key="10">
    <source>
        <dbReference type="ARBA" id="ARBA00032598"/>
    </source>
</evidence>
<comment type="catalytic activity">
    <reaction evidence="11">
        <text>dTTP + alpha-D-glucose 1-phosphate + H(+) = dTDP-alpha-D-glucose + diphosphate</text>
        <dbReference type="Rhea" id="RHEA:15225"/>
        <dbReference type="ChEBI" id="CHEBI:15378"/>
        <dbReference type="ChEBI" id="CHEBI:33019"/>
        <dbReference type="ChEBI" id="CHEBI:37568"/>
        <dbReference type="ChEBI" id="CHEBI:57477"/>
        <dbReference type="ChEBI" id="CHEBI:58601"/>
        <dbReference type="EC" id="2.7.7.24"/>
    </reaction>
</comment>
<evidence type="ECO:0000256" key="3">
    <source>
        <dbReference type="ARBA" id="ARBA00012461"/>
    </source>
</evidence>
<accession>A0ABU3NSD8</accession>
<reference evidence="13 14" key="1">
    <citation type="submission" date="2023-07" db="EMBL/GenBank/DDBJ databases">
        <title>The novel representative of Negativicutes class, Anaeroselena agilis gen. nov. sp. nov.</title>
        <authorList>
            <person name="Prokofeva M.I."/>
            <person name="Elcheninov A.G."/>
            <person name="Klyukina A."/>
            <person name="Kublanov I.V."/>
            <person name="Frolov E.N."/>
            <person name="Podosokorskaya O.A."/>
        </authorList>
    </citation>
    <scope>NUCLEOTIDE SEQUENCE [LARGE SCALE GENOMIC DNA]</scope>
    <source>
        <strain evidence="13 14">4137-cl</strain>
    </source>
</reference>
<dbReference type="PANTHER" id="PTHR43532">
    <property type="entry name" value="GLUCOSE-1-PHOSPHATE THYMIDYLYLTRANSFERASE"/>
    <property type="match status" value="1"/>
</dbReference>
<sequence>MKGIVLAGGKGTRLDPITEITNKHLLPVGKEPMIWHAVKQLVHAGIHEILIVTSTHHMGDIVNSLGSGKRFGCEFTFRVQEDALGIAHALMLGERFANGEPIVVFLGDNIFELPIRPYVEEFSAQPGGARVLLKQVGDPERYGVAALDERHVIAIEEKPSVPKSSYAVVGCYMYDDKVFDYIRATYPSARQEYEITAVNNLYIKNGQLRYSFVKGRWTDAGTFESLNEANQLLLSIDNKVGA</sequence>
<evidence type="ECO:0000256" key="6">
    <source>
        <dbReference type="ARBA" id="ARBA00022695"/>
    </source>
</evidence>
<comment type="cofactor">
    <cofactor evidence="1">
        <name>Mg(2+)</name>
        <dbReference type="ChEBI" id="CHEBI:18420"/>
    </cofactor>
</comment>
<dbReference type="EC" id="2.7.7.24" evidence="3"/>
<evidence type="ECO:0000313" key="14">
    <source>
        <dbReference type="Proteomes" id="UP001254848"/>
    </source>
</evidence>
<keyword evidence="14" id="KW-1185">Reference proteome</keyword>
<keyword evidence="6" id="KW-0548">Nucleotidyltransferase</keyword>
<evidence type="ECO:0000256" key="2">
    <source>
        <dbReference type="ARBA" id="ARBA00010480"/>
    </source>
</evidence>
<dbReference type="EMBL" id="JAUOZS010000001">
    <property type="protein sequence ID" value="MDT8899738.1"/>
    <property type="molecule type" value="Genomic_DNA"/>
</dbReference>
<dbReference type="Proteomes" id="UP001254848">
    <property type="component" value="Unassembled WGS sequence"/>
</dbReference>